<dbReference type="EMBL" id="ML992512">
    <property type="protein sequence ID" value="KAF2220424.1"/>
    <property type="molecule type" value="Genomic_DNA"/>
</dbReference>
<evidence type="ECO:0000259" key="7">
    <source>
        <dbReference type="PROSITE" id="PS50048"/>
    </source>
</evidence>
<proteinExistence type="predicted"/>
<evidence type="ECO:0000256" key="2">
    <source>
        <dbReference type="ARBA" id="ARBA00022723"/>
    </source>
</evidence>
<dbReference type="AlphaFoldDB" id="A0A6A6G479"/>
<keyword evidence="4" id="KW-0804">Transcription</keyword>
<gene>
    <name evidence="8" type="ORF">BDZ85DRAFT_26367</name>
</gene>
<feature type="region of interest" description="Disordered" evidence="6">
    <location>
        <begin position="1"/>
        <end position="33"/>
    </location>
</feature>
<keyword evidence="5" id="KW-0539">Nucleus</keyword>
<keyword evidence="3" id="KW-0805">Transcription regulation</keyword>
<feature type="region of interest" description="Disordered" evidence="6">
    <location>
        <begin position="140"/>
        <end position="162"/>
    </location>
</feature>
<keyword evidence="9" id="KW-1185">Reference proteome</keyword>
<feature type="region of interest" description="Disordered" evidence="6">
    <location>
        <begin position="664"/>
        <end position="685"/>
    </location>
</feature>
<organism evidence="8 9">
    <name type="scientific">Elsinoe ampelina</name>
    <dbReference type="NCBI Taxonomy" id="302913"/>
    <lineage>
        <taxon>Eukaryota</taxon>
        <taxon>Fungi</taxon>
        <taxon>Dikarya</taxon>
        <taxon>Ascomycota</taxon>
        <taxon>Pezizomycotina</taxon>
        <taxon>Dothideomycetes</taxon>
        <taxon>Dothideomycetidae</taxon>
        <taxon>Myriangiales</taxon>
        <taxon>Elsinoaceae</taxon>
        <taxon>Elsinoe</taxon>
    </lineage>
</organism>
<evidence type="ECO:0000256" key="5">
    <source>
        <dbReference type="ARBA" id="ARBA00023242"/>
    </source>
</evidence>
<dbReference type="GO" id="GO:0003677">
    <property type="term" value="F:DNA binding"/>
    <property type="evidence" value="ECO:0007669"/>
    <property type="project" value="InterPro"/>
</dbReference>
<evidence type="ECO:0000256" key="6">
    <source>
        <dbReference type="SAM" id="MobiDB-lite"/>
    </source>
</evidence>
<comment type="subcellular location">
    <subcellularLocation>
        <location evidence="1">Nucleus</location>
    </subcellularLocation>
</comment>
<dbReference type="GO" id="GO:0006351">
    <property type="term" value="P:DNA-templated transcription"/>
    <property type="evidence" value="ECO:0007669"/>
    <property type="project" value="InterPro"/>
</dbReference>
<accession>A0A6A6G479</accession>
<evidence type="ECO:0000256" key="4">
    <source>
        <dbReference type="ARBA" id="ARBA00023163"/>
    </source>
</evidence>
<dbReference type="OrthoDB" id="4456959at2759"/>
<dbReference type="SMART" id="SM00066">
    <property type="entry name" value="GAL4"/>
    <property type="match status" value="1"/>
</dbReference>
<feature type="compositionally biased region" description="Basic and acidic residues" evidence="6">
    <location>
        <begin position="147"/>
        <end position="162"/>
    </location>
</feature>
<dbReference type="InterPro" id="IPR050815">
    <property type="entry name" value="TF_fung"/>
</dbReference>
<reference evidence="9" key="1">
    <citation type="journal article" date="2020" name="Stud. Mycol.">
        <title>101 Dothideomycetes genomes: A test case for predicting lifestyles and emergence of pathogens.</title>
        <authorList>
            <person name="Haridas S."/>
            <person name="Albert R."/>
            <person name="Binder M."/>
            <person name="Bloem J."/>
            <person name="LaButti K."/>
            <person name="Salamov A."/>
            <person name="Andreopoulos B."/>
            <person name="Baker S."/>
            <person name="Barry K."/>
            <person name="Bills G."/>
            <person name="Bluhm B."/>
            <person name="Cannon C."/>
            <person name="Castanera R."/>
            <person name="Culley D."/>
            <person name="Daum C."/>
            <person name="Ezra D."/>
            <person name="Gonzalez J."/>
            <person name="Henrissat B."/>
            <person name="Kuo A."/>
            <person name="Liang C."/>
            <person name="Lipzen A."/>
            <person name="Lutzoni F."/>
            <person name="Magnuson J."/>
            <person name="Mondo S."/>
            <person name="Nolan M."/>
            <person name="Ohm R."/>
            <person name="Pangilinan J."/>
            <person name="Park H.-J."/>
            <person name="Ramirez L."/>
            <person name="Alfaro M."/>
            <person name="Sun H."/>
            <person name="Tritt A."/>
            <person name="Yoshinaga Y."/>
            <person name="Zwiers L.-H."/>
            <person name="Turgeon B."/>
            <person name="Goodwin S."/>
            <person name="Spatafora J."/>
            <person name="Crous P."/>
            <person name="Grigoriev I."/>
        </authorList>
    </citation>
    <scope>NUCLEOTIDE SEQUENCE [LARGE SCALE GENOMIC DNA]</scope>
    <source>
        <strain evidence="9">CECT 20119</strain>
    </source>
</reference>
<dbReference type="Pfam" id="PF00172">
    <property type="entry name" value="Zn_clus"/>
    <property type="match status" value="1"/>
</dbReference>
<dbReference type="PROSITE" id="PS50048">
    <property type="entry name" value="ZN2_CY6_FUNGAL_2"/>
    <property type="match status" value="1"/>
</dbReference>
<dbReference type="PANTHER" id="PTHR47338">
    <property type="entry name" value="ZN(II)2CYS6 TRANSCRIPTION FACTOR (EUROFUNG)-RELATED"/>
    <property type="match status" value="1"/>
</dbReference>
<feature type="domain" description="Zn(2)-C6 fungal-type" evidence="7">
    <location>
        <begin position="37"/>
        <end position="66"/>
    </location>
</feature>
<keyword evidence="2" id="KW-0479">Metal-binding</keyword>
<dbReference type="SMART" id="SM00906">
    <property type="entry name" value="Fungal_trans"/>
    <property type="match status" value="1"/>
</dbReference>
<dbReference type="GO" id="GO:0000981">
    <property type="term" value="F:DNA-binding transcription factor activity, RNA polymerase II-specific"/>
    <property type="evidence" value="ECO:0007669"/>
    <property type="project" value="InterPro"/>
</dbReference>
<dbReference type="CDD" id="cd00067">
    <property type="entry name" value="GAL4"/>
    <property type="match status" value="1"/>
</dbReference>
<dbReference type="PANTHER" id="PTHR47338:SF23">
    <property type="entry name" value="ZN(II)2CYS6 TRANSCRIPTION FACTOR (EUROFUNG)"/>
    <property type="match status" value="1"/>
</dbReference>
<name>A0A6A6G479_9PEZI</name>
<evidence type="ECO:0000256" key="3">
    <source>
        <dbReference type="ARBA" id="ARBA00023015"/>
    </source>
</evidence>
<evidence type="ECO:0000256" key="1">
    <source>
        <dbReference type="ARBA" id="ARBA00004123"/>
    </source>
</evidence>
<dbReference type="Pfam" id="PF04082">
    <property type="entry name" value="Fungal_trans"/>
    <property type="match status" value="1"/>
</dbReference>
<dbReference type="GO" id="GO:0008270">
    <property type="term" value="F:zinc ion binding"/>
    <property type="evidence" value="ECO:0007669"/>
    <property type="project" value="InterPro"/>
</dbReference>
<dbReference type="CDD" id="cd12148">
    <property type="entry name" value="fungal_TF_MHR"/>
    <property type="match status" value="1"/>
</dbReference>
<dbReference type="GO" id="GO:0005634">
    <property type="term" value="C:nucleus"/>
    <property type="evidence" value="ECO:0007669"/>
    <property type="project" value="UniProtKB-SubCell"/>
</dbReference>
<dbReference type="InterPro" id="IPR036864">
    <property type="entry name" value="Zn2-C6_fun-type_DNA-bd_sf"/>
</dbReference>
<evidence type="ECO:0000313" key="8">
    <source>
        <dbReference type="EMBL" id="KAF2220424.1"/>
    </source>
</evidence>
<dbReference type="InterPro" id="IPR007219">
    <property type="entry name" value="XnlR_reg_dom"/>
</dbReference>
<protein>
    <submittedName>
        <fullName evidence="8">Fungal-specific transcription factor domain-containing protein</fullName>
    </submittedName>
</protein>
<dbReference type="InterPro" id="IPR001138">
    <property type="entry name" value="Zn2Cys6_DnaBD"/>
</dbReference>
<dbReference type="SUPFAM" id="SSF57701">
    <property type="entry name" value="Zn2/Cys6 DNA-binding domain"/>
    <property type="match status" value="1"/>
</dbReference>
<dbReference type="Gene3D" id="4.10.240.10">
    <property type="entry name" value="Zn(2)-C6 fungal-type DNA-binding domain"/>
    <property type="match status" value="1"/>
</dbReference>
<dbReference type="PROSITE" id="PS00463">
    <property type="entry name" value="ZN2_CY6_FUNGAL_1"/>
    <property type="match status" value="1"/>
</dbReference>
<sequence>MGRTSGAEAHPRKRVKLTSTVGDGDQHGNEGEEEMTACQNCRKRKSKCSKDTPCSQCEKLGIDCLYDDRRRPGIKMGAIETLTNRLANLEQMFLGQGLLLKSVLGLDLTNDTARGPNNGVSCLPREAELLKESYLQASRANPNTLDTVREGEQPSRTDDHYTDTNTQLHSDLHADELDDLNPRLPANDQVDTLVEWYFANIHRWIPILHVRHFRKDLEQPDGRERLSTVLLAITSLSLRFARPDTISVKDSERLSLRYRHAVMLRSMNRFSVENLQAMVIIAFDIIGSGRGPSAWSVVSTMARTVEQLRLNAEPSQQSENANMHDYLMRRMTFLQHAESWTEEEQRRRLFWVVFVMDRFCTVATGWNNSISGSDVQRRLPCEGAIWEAGNAVRTPFFGVATKMELADQTSSPNSERLTADEQEVDALGGFAFCIEATETLNLVTNFLLQHPIKFQNQQETHLWLLRFKELDLRLLRWRMFLPEKWRNASVLNADGIMDPNLTLAHITHNTAVIQLHQCAAFPPPALRASAIASLSSSSAETCVTAASEIGTIAQKFLHQSSGITNPQLSFCLFVAGRMLLANAASTSGPPRTAFWTISDALAEISSRWSVRDRNSVLTETLASRLSKRLLDAKQSLDSTRDGGAVATDEVDVGRPVYSEKLIRSRAGSLGPGRTGEQEHPPQVWPQLDTLSSSQPLNVNMENPSPDGISMAFPPLPYLWDETEFSMSGMNAMDDVSQASGLQRIDTHGMQDTGVDWVGSLQNGLPDLVQQAHRVSSYGADDWNSYDFSI</sequence>
<dbReference type="Proteomes" id="UP000799538">
    <property type="component" value="Unassembled WGS sequence"/>
</dbReference>
<evidence type="ECO:0000313" key="9">
    <source>
        <dbReference type="Proteomes" id="UP000799538"/>
    </source>
</evidence>